<comment type="caution">
    <text evidence="3">The sequence shown here is derived from an EMBL/GenBank/DDBJ whole genome shotgun (WGS) entry which is preliminary data.</text>
</comment>
<protein>
    <submittedName>
        <fullName evidence="3">Protein-glutamine glutaminase family protein</fullName>
    </submittedName>
</protein>
<gene>
    <name evidence="3" type="ORF">NWE73_00400</name>
</gene>
<proteinExistence type="predicted"/>
<dbReference type="InterPro" id="IPR041325">
    <property type="entry name" value="Gln_deamidase_2"/>
</dbReference>
<evidence type="ECO:0000313" key="3">
    <source>
        <dbReference type="EMBL" id="MDG0814803.1"/>
    </source>
</evidence>
<organism evidence="3 4">
    <name type="scientific">Bdellovibrio svalbardensis</name>
    <dbReference type="NCBI Taxonomy" id="2972972"/>
    <lineage>
        <taxon>Bacteria</taxon>
        <taxon>Pseudomonadati</taxon>
        <taxon>Bdellovibrionota</taxon>
        <taxon>Bdellovibrionia</taxon>
        <taxon>Bdellovibrionales</taxon>
        <taxon>Pseudobdellovibrionaceae</taxon>
        <taxon>Bdellovibrio</taxon>
    </lineage>
</organism>
<name>A0ABT6DI73_9BACT</name>
<dbReference type="Pfam" id="PF18626">
    <property type="entry name" value="Gln_deamidase_2"/>
    <property type="match status" value="1"/>
</dbReference>
<reference evidence="3" key="1">
    <citation type="submission" date="2022-08" db="EMBL/GenBank/DDBJ databases">
        <title>Novel Bdellovibrio Species Isolated from Svalbard: Designation Bdellovibrio svalbardensis.</title>
        <authorList>
            <person name="Mitchell R.J."/>
            <person name="Choi S.Y."/>
        </authorList>
    </citation>
    <scope>NUCLEOTIDE SEQUENCE</scope>
    <source>
        <strain evidence="3">PAP01</strain>
    </source>
</reference>
<dbReference type="Proteomes" id="UP001152321">
    <property type="component" value="Unassembled WGS sequence"/>
</dbReference>
<keyword evidence="4" id="KW-1185">Reference proteome</keyword>
<dbReference type="Gene3D" id="3.10.620.30">
    <property type="match status" value="1"/>
</dbReference>
<evidence type="ECO:0000259" key="2">
    <source>
        <dbReference type="Pfam" id="PF18626"/>
    </source>
</evidence>
<keyword evidence="1" id="KW-0732">Signal</keyword>
<evidence type="ECO:0000256" key="1">
    <source>
        <dbReference type="SAM" id="SignalP"/>
    </source>
</evidence>
<feature type="domain" description="Protein glutaminase" evidence="2">
    <location>
        <begin position="40"/>
        <end position="142"/>
    </location>
</feature>
<feature type="chain" id="PRO_5046743720" evidence="1">
    <location>
        <begin position="23"/>
        <end position="217"/>
    </location>
</feature>
<sequence>MILRILLLALIVLAASMPIPDAFDESHNVDVTVITQQRADELFAEFKSHTEIPFGFPIDGCYARATAMARIAEAEKIEMGKVWATGILRVKSKDPTFPEIEWGYHVAPVLYVKAPTGEAKLMVFDPSLFDKPVTVDEWTDKMKAEGIPKAQVKKVYYGARFQYGPLKSEDKKYNWHTEDLKDAKEVMEQYSGYLKIINMRRLGSGKATNSQTQKGVN</sequence>
<dbReference type="RefSeq" id="WP_277576288.1">
    <property type="nucleotide sequence ID" value="NZ_JANRMI010000001.1"/>
</dbReference>
<feature type="signal peptide" evidence="1">
    <location>
        <begin position="1"/>
        <end position="22"/>
    </location>
</feature>
<accession>A0ABT6DI73</accession>
<evidence type="ECO:0000313" key="4">
    <source>
        <dbReference type="Proteomes" id="UP001152321"/>
    </source>
</evidence>
<dbReference type="EMBL" id="JANRMI010000001">
    <property type="protein sequence ID" value="MDG0814803.1"/>
    <property type="molecule type" value="Genomic_DNA"/>
</dbReference>